<proteinExistence type="predicted"/>
<feature type="chain" id="PRO_5009515401" description="Peptidase M10 metallopeptidase domain-containing protein" evidence="1">
    <location>
        <begin position="27"/>
        <end position="309"/>
    </location>
</feature>
<dbReference type="AlphaFoldDB" id="A0A1F4XNT8"/>
<dbReference type="InterPro" id="IPR024079">
    <property type="entry name" value="MetalloPept_cat_dom_sf"/>
</dbReference>
<name>A0A1F4XNT8_9BACT</name>
<evidence type="ECO:0000313" key="3">
    <source>
        <dbReference type="Proteomes" id="UP000177564"/>
    </source>
</evidence>
<dbReference type="Proteomes" id="UP000177564">
    <property type="component" value="Unassembled WGS sequence"/>
</dbReference>
<reference evidence="2 3" key="1">
    <citation type="journal article" date="2016" name="Nat. Commun.">
        <title>Thousands of microbial genomes shed light on interconnected biogeochemical processes in an aquifer system.</title>
        <authorList>
            <person name="Anantharaman K."/>
            <person name="Brown C.T."/>
            <person name="Hug L.A."/>
            <person name="Sharon I."/>
            <person name="Castelle C.J."/>
            <person name="Probst A.J."/>
            <person name="Thomas B.C."/>
            <person name="Singh A."/>
            <person name="Wilkins M.J."/>
            <person name="Karaoz U."/>
            <person name="Brodie E.L."/>
            <person name="Williams K.H."/>
            <person name="Hubbard S.S."/>
            <person name="Banfield J.F."/>
        </authorList>
    </citation>
    <scope>NUCLEOTIDE SEQUENCE [LARGE SCALE GENOMIC DNA]</scope>
</reference>
<accession>A0A1F4XNT8</accession>
<evidence type="ECO:0000313" key="2">
    <source>
        <dbReference type="EMBL" id="OGC83385.1"/>
    </source>
</evidence>
<gene>
    <name evidence="2" type="ORF">A3D68_01725</name>
</gene>
<keyword evidence="1" id="KW-0732">Signal</keyword>
<dbReference type="EMBL" id="MEWU01000021">
    <property type="protein sequence ID" value="OGC83385.1"/>
    <property type="molecule type" value="Genomic_DNA"/>
</dbReference>
<evidence type="ECO:0000256" key="1">
    <source>
        <dbReference type="SAM" id="SignalP"/>
    </source>
</evidence>
<sequence>MTITKYLFSLAALAVLVGGFGSVASANHSWDGPYGTYHWARTTPTFSLQLGDNVSSTWDNYLTTASNDWSISDILDTQVVAGKGGKNCKTTLGRAEICNAKYGRNGWLGIAQIWASREHIVQGLVKMNDTYFNSATYNKPEWRAMVVCQEIGHIFGLDHQDEAFANANMGTCMDYTNDPARDDLLGDNQHPNAHDYEELGIIYAHLDTTTTIINQSEDTTDGGNGPRNRGGQAAVSVGELGDDPTNWGREIRRSTDGRSSLFERDFGGEEKVITHVFWAEPREPAGLTFDILGNNPVLQNLGIGALFPF</sequence>
<dbReference type="Gene3D" id="3.40.390.10">
    <property type="entry name" value="Collagenase (Catalytic Domain)"/>
    <property type="match status" value="1"/>
</dbReference>
<dbReference type="GO" id="GO:0008237">
    <property type="term" value="F:metallopeptidase activity"/>
    <property type="evidence" value="ECO:0007669"/>
    <property type="project" value="InterPro"/>
</dbReference>
<organism evidence="2 3">
    <name type="scientific">Candidatus Adlerbacteria bacterium RIFCSPHIGHO2_02_FULL_52_17</name>
    <dbReference type="NCBI Taxonomy" id="1797240"/>
    <lineage>
        <taxon>Bacteria</taxon>
        <taxon>Candidatus Adleribacteriota</taxon>
    </lineage>
</organism>
<comment type="caution">
    <text evidence="2">The sequence shown here is derived from an EMBL/GenBank/DDBJ whole genome shotgun (WGS) entry which is preliminary data.</text>
</comment>
<evidence type="ECO:0008006" key="4">
    <source>
        <dbReference type="Google" id="ProtNLM"/>
    </source>
</evidence>
<feature type="signal peptide" evidence="1">
    <location>
        <begin position="1"/>
        <end position="26"/>
    </location>
</feature>
<dbReference type="SUPFAM" id="SSF55486">
    <property type="entry name" value="Metalloproteases ('zincins'), catalytic domain"/>
    <property type="match status" value="1"/>
</dbReference>
<protein>
    <recommendedName>
        <fullName evidence="4">Peptidase M10 metallopeptidase domain-containing protein</fullName>
    </recommendedName>
</protein>